<sequence>MIQPENQPSLGEFNWDVLAELSLGASATTEMVKKVAKETWLQFATPPKHIEVMYKGLCYTFEISKMSTSDLHSAIQQSFLLNAAVRSLFYLYSDGTKVWVTEIRDFEKGKRYYLRTVADEDDSVRKFTDIEGFYRALKEDEEMNESQVDQARQVFAEQDLGFKQLMLTGDLAITDAELKECGIVQKGLRKAILGVIKSNFC</sequence>
<protein>
    <submittedName>
        <fullName evidence="1">Uncharacterized protein</fullName>
    </submittedName>
</protein>
<reference evidence="1 2" key="1">
    <citation type="submission" date="2016-07" db="EMBL/GenBank/DDBJ databases">
        <title>Pervasive Adenine N6-methylation of Active Genes in Fungi.</title>
        <authorList>
            <consortium name="DOE Joint Genome Institute"/>
            <person name="Mondo S.J."/>
            <person name="Dannebaum R.O."/>
            <person name="Kuo R.C."/>
            <person name="Labutti K."/>
            <person name="Haridas S."/>
            <person name="Kuo A."/>
            <person name="Salamov A."/>
            <person name="Ahrendt S.R."/>
            <person name="Lipzen A."/>
            <person name="Sullivan W."/>
            <person name="Andreopoulos W.B."/>
            <person name="Clum A."/>
            <person name="Lindquist E."/>
            <person name="Daum C."/>
            <person name="Ramamoorthy G.K."/>
            <person name="Gryganskyi A."/>
            <person name="Culley D."/>
            <person name="Magnuson J.K."/>
            <person name="James T.Y."/>
            <person name="O'Malley M.A."/>
            <person name="Stajich J.E."/>
            <person name="Spatafora J.W."/>
            <person name="Visel A."/>
            <person name="Grigoriev I.V."/>
        </authorList>
    </citation>
    <scope>NUCLEOTIDE SEQUENCE [LARGE SCALE GENOMIC DNA]</scope>
    <source>
        <strain evidence="1 2">JEL800</strain>
    </source>
</reference>
<evidence type="ECO:0000313" key="1">
    <source>
        <dbReference type="EMBL" id="ORY39098.1"/>
    </source>
</evidence>
<dbReference type="EMBL" id="MCGO01000041">
    <property type="protein sequence ID" value="ORY39098.1"/>
    <property type="molecule type" value="Genomic_DNA"/>
</dbReference>
<organism evidence="1 2">
    <name type="scientific">Rhizoclosmatium globosum</name>
    <dbReference type="NCBI Taxonomy" id="329046"/>
    <lineage>
        <taxon>Eukaryota</taxon>
        <taxon>Fungi</taxon>
        <taxon>Fungi incertae sedis</taxon>
        <taxon>Chytridiomycota</taxon>
        <taxon>Chytridiomycota incertae sedis</taxon>
        <taxon>Chytridiomycetes</taxon>
        <taxon>Chytridiales</taxon>
        <taxon>Chytriomycetaceae</taxon>
        <taxon>Rhizoclosmatium</taxon>
    </lineage>
</organism>
<gene>
    <name evidence="1" type="ORF">BCR33DRAFT_417920</name>
</gene>
<keyword evidence="2" id="KW-1185">Reference proteome</keyword>
<dbReference type="Proteomes" id="UP000193642">
    <property type="component" value="Unassembled WGS sequence"/>
</dbReference>
<evidence type="ECO:0000313" key="2">
    <source>
        <dbReference type="Proteomes" id="UP000193642"/>
    </source>
</evidence>
<name>A0A1Y2BWH4_9FUNG</name>
<proteinExistence type="predicted"/>
<comment type="caution">
    <text evidence="1">The sequence shown here is derived from an EMBL/GenBank/DDBJ whole genome shotgun (WGS) entry which is preliminary data.</text>
</comment>
<dbReference type="OrthoDB" id="2148835at2759"/>
<dbReference type="AlphaFoldDB" id="A0A1Y2BWH4"/>
<accession>A0A1Y2BWH4</accession>